<proteinExistence type="inferred from homology"/>
<dbReference type="InterPro" id="IPR023296">
    <property type="entry name" value="Glyco_hydro_beta-prop_sf"/>
</dbReference>
<protein>
    <recommendedName>
        <fullName evidence="2">beta-fructofuranosidase</fullName>
        <ecNumber evidence="2">3.2.1.26</ecNumber>
    </recommendedName>
</protein>
<keyword evidence="9" id="KW-1185">Reference proteome</keyword>
<dbReference type="Gene3D" id="2.115.10.20">
    <property type="entry name" value="Glycosyl hydrolase domain, family 43"/>
    <property type="match status" value="1"/>
</dbReference>
<evidence type="ECO:0000313" key="9">
    <source>
        <dbReference type="Proteomes" id="UP000253508"/>
    </source>
</evidence>
<reference evidence="8 9" key="1">
    <citation type="submission" date="2018-07" db="EMBL/GenBank/DDBJ databases">
        <title>Microbacterium endoborsara sp. nov., a novel actinobacterium isolated from Borszczowia aralocaspica.</title>
        <authorList>
            <person name="An D."/>
        </authorList>
    </citation>
    <scope>NUCLEOTIDE SEQUENCE [LARGE SCALE GENOMIC DNA]</scope>
    <source>
        <strain evidence="8 9">C1.15228</strain>
    </source>
</reference>
<name>A0A367XZF3_9MICO</name>
<comment type="similarity">
    <text evidence="1 5">Belongs to the glycosyl hydrolase 32 family.</text>
</comment>
<dbReference type="GO" id="GO:0004564">
    <property type="term" value="F:beta-fructofuranosidase activity"/>
    <property type="evidence" value="ECO:0007669"/>
    <property type="project" value="UniProtKB-EC"/>
</dbReference>
<evidence type="ECO:0000256" key="2">
    <source>
        <dbReference type="ARBA" id="ARBA00012758"/>
    </source>
</evidence>
<dbReference type="AlphaFoldDB" id="A0A367XZF3"/>
<dbReference type="InterPro" id="IPR013148">
    <property type="entry name" value="Glyco_hydro_32_N"/>
</dbReference>
<evidence type="ECO:0000259" key="6">
    <source>
        <dbReference type="Pfam" id="PF00251"/>
    </source>
</evidence>
<dbReference type="Proteomes" id="UP000253508">
    <property type="component" value="Unassembled WGS sequence"/>
</dbReference>
<dbReference type="InterPro" id="IPR001362">
    <property type="entry name" value="Glyco_hydro_32"/>
</dbReference>
<dbReference type="CDD" id="cd08996">
    <property type="entry name" value="GH32_FFase"/>
    <property type="match status" value="1"/>
</dbReference>
<dbReference type="OrthoDB" id="9776657at2"/>
<feature type="domain" description="Glycosyl hydrolase family 32 N-terminal" evidence="6">
    <location>
        <begin position="19"/>
        <end position="331"/>
    </location>
</feature>
<dbReference type="SMART" id="SM00640">
    <property type="entry name" value="Glyco_32"/>
    <property type="match status" value="1"/>
</dbReference>
<dbReference type="Gene3D" id="2.60.120.560">
    <property type="entry name" value="Exo-inulinase, domain 1"/>
    <property type="match status" value="1"/>
</dbReference>
<dbReference type="RefSeq" id="WP_114118252.1">
    <property type="nucleotide sequence ID" value="NZ_BMHU01000002.1"/>
</dbReference>
<dbReference type="PANTHER" id="PTHR43101:SF1">
    <property type="entry name" value="BETA-FRUCTOSIDASE"/>
    <property type="match status" value="1"/>
</dbReference>
<evidence type="ECO:0000256" key="3">
    <source>
        <dbReference type="ARBA" id="ARBA00022801"/>
    </source>
</evidence>
<evidence type="ECO:0000256" key="1">
    <source>
        <dbReference type="ARBA" id="ARBA00009902"/>
    </source>
</evidence>
<dbReference type="Pfam" id="PF08244">
    <property type="entry name" value="Glyco_hydro_32C"/>
    <property type="match status" value="1"/>
</dbReference>
<dbReference type="InterPro" id="IPR013189">
    <property type="entry name" value="Glyco_hydro_32_C"/>
</dbReference>
<dbReference type="InterPro" id="IPR013320">
    <property type="entry name" value="ConA-like_dom_sf"/>
</dbReference>
<organism evidence="8 9">
    <name type="scientific">Microbacterium sorbitolivorans</name>
    <dbReference type="NCBI Taxonomy" id="1867410"/>
    <lineage>
        <taxon>Bacteria</taxon>
        <taxon>Bacillati</taxon>
        <taxon>Actinomycetota</taxon>
        <taxon>Actinomycetes</taxon>
        <taxon>Micrococcales</taxon>
        <taxon>Microbacteriaceae</taxon>
        <taxon>Microbacterium</taxon>
    </lineage>
</organism>
<evidence type="ECO:0000256" key="4">
    <source>
        <dbReference type="ARBA" id="ARBA00023295"/>
    </source>
</evidence>
<dbReference type="EMBL" id="QORO01000003">
    <property type="protein sequence ID" value="RCK58650.1"/>
    <property type="molecule type" value="Genomic_DNA"/>
</dbReference>
<evidence type="ECO:0000256" key="5">
    <source>
        <dbReference type="RuleBase" id="RU362110"/>
    </source>
</evidence>
<evidence type="ECO:0000259" key="7">
    <source>
        <dbReference type="Pfam" id="PF08244"/>
    </source>
</evidence>
<keyword evidence="3 5" id="KW-0378">Hydrolase</keyword>
<sequence length="504" mass="54216">MHDTLRELAVADPLRPGYHFTSPAGWLNDPNGTCQRDGVFHLFYQYNPESPQHRSIQWGHATSTDLVSWRDLPIALAPSEGPDAEGCWSGVLVDDGGRPVIVYSGHAEGRQTACLAYGDESLTSWTKEPGNPVLERPEGVDVTEFRDHAVWREGGSWRQIIGSGIRGEGGTAFLYSSDDLKEWSLIGPLAVGDADALPDDDPLWTGTMWECIDFFRLRPDGSTAAPDGESGETHVLIYSAWDDGRTMHPLAATGSYDGRALSIERTQRLDLGGRHAYAPQTFVDEAGRRILWSWMQEARSDAAMVEAGWSGAMALPRTLALDESGTIRQSPVAELEGARGARLAWSGGEKSAISRGTRAELAFEARIPEGSGVGVDLFASDDGSERTTLRLGRDAAGDVTIELDRSASSLGEGLDTRAHTGVVPGAGETVAVRAFLDGSSLEVFVDGIATTTRVYPTRDDADGIRVGARGGAAVANLEGWEMLDQEQPVRQMLPGASEGDGHER</sequence>
<dbReference type="GO" id="GO:0005975">
    <property type="term" value="P:carbohydrate metabolic process"/>
    <property type="evidence" value="ECO:0007669"/>
    <property type="project" value="InterPro"/>
</dbReference>
<dbReference type="SUPFAM" id="SSF75005">
    <property type="entry name" value="Arabinanase/levansucrase/invertase"/>
    <property type="match status" value="1"/>
</dbReference>
<gene>
    <name evidence="8" type="ORF">DTO57_10880</name>
</gene>
<dbReference type="SUPFAM" id="SSF49899">
    <property type="entry name" value="Concanavalin A-like lectins/glucanases"/>
    <property type="match status" value="1"/>
</dbReference>
<dbReference type="EC" id="3.2.1.26" evidence="2"/>
<dbReference type="PANTHER" id="PTHR43101">
    <property type="entry name" value="BETA-FRUCTOSIDASE"/>
    <property type="match status" value="1"/>
</dbReference>
<accession>A0A367XZF3</accession>
<keyword evidence="4 5" id="KW-0326">Glycosidase</keyword>
<dbReference type="InterPro" id="IPR051214">
    <property type="entry name" value="GH32_Enzymes"/>
</dbReference>
<feature type="domain" description="Glycosyl hydrolase family 32 C-terminal" evidence="7">
    <location>
        <begin position="351"/>
        <end position="480"/>
    </location>
</feature>
<dbReference type="Pfam" id="PF00251">
    <property type="entry name" value="Glyco_hydro_32N"/>
    <property type="match status" value="1"/>
</dbReference>
<evidence type="ECO:0000313" key="8">
    <source>
        <dbReference type="EMBL" id="RCK58650.1"/>
    </source>
</evidence>
<comment type="caution">
    <text evidence="8">The sequence shown here is derived from an EMBL/GenBank/DDBJ whole genome shotgun (WGS) entry which is preliminary data.</text>
</comment>